<dbReference type="OrthoDB" id="9944464at2"/>
<organism evidence="1 3">
    <name type="scientific">Helicobacter canis</name>
    <dbReference type="NCBI Taxonomy" id="29419"/>
    <lineage>
        <taxon>Bacteria</taxon>
        <taxon>Pseudomonadati</taxon>
        <taxon>Campylobacterota</taxon>
        <taxon>Epsilonproteobacteria</taxon>
        <taxon>Campylobacterales</taxon>
        <taxon>Helicobacteraceae</taxon>
        <taxon>Helicobacter</taxon>
    </lineage>
</organism>
<evidence type="ECO:0000313" key="1">
    <source>
        <dbReference type="EMBL" id="STO96211.1"/>
    </source>
</evidence>
<name>A0A377J176_9HELI</name>
<dbReference type="Proteomes" id="UP000254841">
    <property type="component" value="Unassembled WGS sequence"/>
</dbReference>
<gene>
    <name evidence="1" type="ORF">NCTC12410_00020</name>
    <name evidence="2" type="ORF">NCTC12410_00085</name>
</gene>
<sequence>MLSEKIHSPSFYLSDEILGFIQVVATSYHISRSEVIEWAINAHLKPYDKALKLATRRIYARKAPQKVQNATSKYHKAKKVCQEAKQEQKRLFDPRAY</sequence>
<proteinExistence type="predicted"/>
<dbReference type="AlphaFoldDB" id="A0A377J176"/>
<reference evidence="1 3" key="1">
    <citation type="submission" date="2018-06" db="EMBL/GenBank/DDBJ databases">
        <authorList>
            <consortium name="Pathogen Informatics"/>
            <person name="Doyle S."/>
        </authorList>
    </citation>
    <scope>NUCLEOTIDE SEQUENCE [LARGE SCALE GENOMIC DNA]</scope>
    <source>
        <strain evidence="1 3">NCTC12410</strain>
    </source>
</reference>
<dbReference type="RefSeq" id="WP_115010592.1">
    <property type="nucleotide sequence ID" value="NZ_UGHV01000001.1"/>
</dbReference>
<dbReference type="EMBL" id="UGHV01000001">
    <property type="protein sequence ID" value="STO96211.1"/>
    <property type="molecule type" value="Genomic_DNA"/>
</dbReference>
<evidence type="ECO:0000313" key="2">
    <source>
        <dbReference type="EMBL" id="STO96276.1"/>
    </source>
</evidence>
<accession>A0A377J176</accession>
<evidence type="ECO:0000313" key="3">
    <source>
        <dbReference type="Proteomes" id="UP000254841"/>
    </source>
</evidence>
<dbReference type="EMBL" id="UGHV01000001">
    <property type="protein sequence ID" value="STO96276.1"/>
    <property type="molecule type" value="Genomic_DNA"/>
</dbReference>
<protein>
    <submittedName>
        <fullName evidence="1">Uncharacterized protein</fullName>
    </submittedName>
</protein>